<dbReference type="RefSeq" id="WP_285665380.1">
    <property type="nucleotide sequence ID" value="NZ_BSTX01000003.1"/>
</dbReference>
<keyword evidence="3" id="KW-1284">Encapsulin nanocompartment</keyword>
<dbReference type="PANTHER" id="PTHR37165:SF1">
    <property type="entry name" value="TYPE 1 ENCAPSULIN SHELL PROTEIN"/>
    <property type="match status" value="1"/>
</dbReference>
<dbReference type="PIRSF" id="PIRSF019254">
    <property type="entry name" value="CFP29"/>
    <property type="match status" value="1"/>
</dbReference>
<dbReference type="Gene3D" id="3.30.2400.30">
    <property type="match status" value="1"/>
</dbReference>
<gene>
    <name evidence="5" type="ORF">Afil01_50640</name>
</gene>
<name>A0A9W6W5D5_9ACTN</name>
<dbReference type="AlphaFoldDB" id="A0A9W6W5D5"/>
<sequence>MSGDNLHRNLAPISAAAWADLEAEAKRTFERHLAGRRVVDVSGPGGLELAAVGTGHTRGIDPPAEGVRARAREALHLVELRVPFTVSREAVDDVARGSRDSDWQPVKDAARKLAFIEDGLICGGYAAAGITGLRDGASNPAIPLPQDARDYPEAVSKAATTLRLAGVNGPYSLLLSAEAYTAVSETSDEGYPIREHLSRVVDGEIIWAPAIEGGYLLSTRGGDFELHLGQDVSIGYASHDAESVELYFEETVTFAVYTGEAIVALT</sequence>
<dbReference type="InterPro" id="IPR051429">
    <property type="entry name" value="Encapsulin_nc"/>
</dbReference>
<proteinExistence type="inferred from homology"/>
<dbReference type="PANTHER" id="PTHR37165">
    <property type="entry name" value="PEPTIDASE U56 FAMILY"/>
    <property type="match status" value="1"/>
</dbReference>
<comment type="subcellular location">
    <subcellularLocation>
        <location evidence="1">Encapsulin nanocompartment</location>
    </subcellularLocation>
</comment>
<dbReference type="NCBIfam" id="NF041155">
    <property type="entry name" value="encap_f1"/>
    <property type="match status" value="1"/>
</dbReference>
<dbReference type="EMBL" id="BSTX01000003">
    <property type="protein sequence ID" value="GLZ80257.1"/>
    <property type="molecule type" value="Genomic_DNA"/>
</dbReference>
<comment type="similarity">
    <text evidence="2">Belongs to the encapsulin family. Family 1 subfamily.</text>
</comment>
<comment type="caution">
    <text evidence="5">The sequence shown here is derived from an EMBL/GenBank/DDBJ whole genome shotgun (WGS) entry which is preliminary data.</text>
</comment>
<evidence type="ECO:0000256" key="2">
    <source>
        <dbReference type="ARBA" id="ARBA00033743"/>
    </source>
</evidence>
<evidence type="ECO:0000256" key="1">
    <source>
        <dbReference type="ARBA" id="ARBA00033738"/>
    </source>
</evidence>
<accession>A0A9W6W5D5</accession>
<keyword evidence="6" id="KW-1185">Reference proteome</keyword>
<evidence type="ECO:0000313" key="6">
    <source>
        <dbReference type="Proteomes" id="UP001165079"/>
    </source>
</evidence>
<evidence type="ECO:0000313" key="5">
    <source>
        <dbReference type="EMBL" id="GLZ80257.1"/>
    </source>
</evidence>
<protein>
    <recommendedName>
        <fullName evidence="4">Type 1 encapsulin shell protein</fullName>
    </recommendedName>
</protein>
<evidence type="ECO:0000256" key="3">
    <source>
        <dbReference type="ARBA" id="ARBA00033787"/>
    </source>
</evidence>
<dbReference type="Proteomes" id="UP001165079">
    <property type="component" value="Unassembled WGS sequence"/>
</dbReference>
<organism evidence="5 6">
    <name type="scientific">Actinorhabdospora filicis</name>
    <dbReference type="NCBI Taxonomy" id="1785913"/>
    <lineage>
        <taxon>Bacteria</taxon>
        <taxon>Bacillati</taxon>
        <taxon>Actinomycetota</taxon>
        <taxon>Actinomycetes</taxon>
        <taxon>Micromonosporales</taxon>
        <taxon>Micromonosporaceae</taxon>
        <taxon>Actinorhabdospora</taxon>
    </lineage>
</organism>
<dbReference type="GO" id="GO:0140737">
    <property type="term" value="C:encapsulin nanocompartment"/>
    <property type="evidence" value="ECO:0007669"/>
    <property type="project" value="UniProtKB-SubCell"/>
</dbReference>
<evidence type="ECO:0000256" key="4">
    <source>
        <dbReference type="ARBA" id="ARBA00050023"/>
    </source>
</evidence>
<dbReference type="Pfam" id="PF04454">
    <property type="entry name" value="Linocin_M18"/>
    <property type="match status" value="1"/>
</dbReference>
<dbReference type="Gene3D" id="3.30.2320.10">
    <property type="entry name" value="hypothetical protein PF0899 domain"/>
    <property type="match status" value="1"/>
</dbReference>
<reference evidence="5" key="1">
    <citation type="submission" date="2023-03" db="EMBL/GenBank/DDBJ databases">
        <title>Actinorhabdospora filicis NBRC 111898.</title>
        <authorList>
            <person name="Ichikawa N."/>
            <person name="Sato H."/>
            <person name="Tonouchi N."/>
        </authorList>
    </citation>
    <scope>NUCLEOTIDE SEQUENCE</scope>
    <source>
        <strain evidence="5">NBRC 111898</strain>
    </source>
</reference>
<dbReference type="InterPro" id="IPR007544">
    <property type="entry name" value="ENCAP"/>
</dbReference>